<sequence>MSNGDPVYRDLHELVDRLRPERLEEAKRTLQCMIDYDERRTNGRRMSVRDLPRFEGPEDLSERVDEYLYGINRGDRRE</sequence>
<keyword evidence="2" id="KW-1185">Reference proteome</keyword>
<protein>
    <submittedName>
        <fullName evidence="1">Uncharacterized protein</fullName>
    </submittedName>
</protein>
<reference evidence="1" key="1">
    <citation type="submission" date="2020-12" db="EMBL/GenBank/DDBJ databases">
        <title>Genomic characterization of non-nitrogen-fixing Frankia strains.</title>
        <authorList>
            <person name="Carlos-Shanley C."/>
            <person name="Guerra T."/>
            <person name="Hahn D."/>
        </authorList>
    </citation>
    <scope>NUCLEOTIDE SEQUENCE</scope>
    <source>
        <strain evidence="1">CN6</strain>
    </source>
</reference>
<dbReference type="EMBL" id="JAEACQ010000159">
    <property type="protein sequence ID" value="MBL7627299.1"/>
    <property type="molecule type" value="Genomic_DNA"/>
</dbReference>
<accession>A0A937UKY8</accession>
<evidence type="ECO:0000313" key="2">
    <source>
        <dbReference type="Proteomes" id="UP000604475"/>
    </source>
</evidence>
<gene>
    <name evidence="1" type="ORF">I7412_08995</name>
</gene>
<evidence type="ECO:0000313" key="1">
    <source>
        <dbReference type="EMBL" id="MBL7627299.1"/>
    </source>
</evidence>
<dbReference type="Proteomes" id="UP000604475">
    <property type="component" value="Unassembled WGS sequence"/>
</dbReference>
<dbReference type="AlphaFoldDB" id="A0A937UKY8"/>
<dbReference type="RefSeq" id="WP_203003765.1">
    <property type="nucleotide sequence ID" value="NZ_JADWYU010000152.1"/>
</dbReference>
<name>A0A937UKY8_9ACTN</name>
<proteinExistence type="predicted"/>
<comment type="caution">
    <text evidence="1">The sequence shown here is derived from an EMBL/GenBank/DDBJ whole genome shotgun (WGS) entry which is preliminary data.</text>
</comment>
<organism evidence="1 2">
    <name type="scientific">Frankia nepalensis</name>
    <dbReference type="NCBI Taxonomy" id="1836974"/>
    <lineage>
        <taxon>Bacteria</taxon>
        <taxon>Bacillati</taxon>
        <taxon>Actinomycetota</taxon>
        <taxon>Actinomycetes</taxon>
        <taxon>Frankiales</taxon>
        <taxon>Frankiaceae</taxon>
        <taxon>Frankia</taxon>
    </lineage>
</organism>